<accession>A0AAD9KVJ8</accession>
<protein>
    <submittedName>
        <fullName evidence="3">Uncharacterized protein</fullName>
    </submittedName>
</protein>
<gene>
    <name evidence="3" type="ORF">NP493_557g00030</name>
</gene>
<comment type="caution">
    <text evidence="3">The sequence shown here is derived from an EMBL/GenBank/DDBJ whole genome shotgun (WGS) entry which is preliminary data.</text>
</comment>
<sequence length="250" mass="27472">MDSSGSRPPGIIRRPTTGTLQSQSGVSRRSAASGIASPSRSLAGQSVHWPTPSNEAQYVDGGRVIPSGTVSNRTSETSFRPEQLSRRSTRDSMMSTGMRVREPLDRRGTDEGLPRVRGGNIYMRPSGLRNPNVHFLFVIFRVALAIIADMVVQHGSIPIAVPRQLAIEVEKLRSDWLFFAAIINALFGHVTVYYQILTSRGLSLQSILLVIGSYCLGVSLFHTDNVWAENDLDLVDYNDAVARMNLARGF</sequence>
<feature type="transmembrane region" description="Helical" evidence="2">
    <location>
        <begin position="176"/>
        <end position="194"/>
    </location>
</feature>
<feature type="compositionally biased region" description="Polar residues" evidence="1">
    <location>
        <begin position="16"/>
        <end position="27"/>
    </location>
</feature>
<evidence type="ECO:0000256" key="1">
    <source>
        <dbReference type="SAM" id="MobiDB-lite"/>
    </source>
</evidence>
<dbReference type="Proteomes" id="UP001209878">
    <property type="component" value="Unassembled WGS sequence"/>
</dbReference>
<feature type="transmembrane region" description="Helical" evidence="2">
    <location>
        <begin position="206"/>
        <end position="223"/>
    </location>
</feature>
<keyword evidence="2" id="KW-1133">Transmembrane helix</keyword>
<organism evidence="3 4">
    <name type="scientific">Ridgeia piscesae</name>
    <name type="common">Tubeworm</name>
    <dbReference type="NCBI Taxonomy" id="27915"/>
    <lineage>
        <taxon>Eukaryota</taxon>
        <taxon>Metazoa</taxon>
        <taxon>Spiralia</taxon>
        <taxon>Lophotrochozoa</taxon>
        <taxon>Annelida</taxon>
        <taxon>Polychaeta</taxon>
        <taxon>Sedentaria</taxon>
        <taxon>Canalipalpata</taxon>
        <taxon>Sabellida</taxon>
        <taxon>Siboglinidae</taxon>
        <taxon>Ridgeia</taxon>
    </lineage>
</organism>
<evidence type="ECO:0000313" key="3">
    <source>
        <dbReference type="EMBL" id="KAK2178169.1"/>
    </source>
</evidence>
<feature type="compositionally biased region" description="Polar residues" evidence="1">
    <location>
        <begin position="68"/>
        <end position="80"/>
    </location>
</feature>
<reference evidence="3" key="1">
    <citation type="journal article" date="2023" name="Mol. Biol. Evol.">
        <title>Third-Generation Sequencing Reveals the Adaptive Role of the Epigenome in Three Deep-Sea Polychaetes.</title>
        <authorList>
            <person name="Perez M."/>
            <person name="Aroh O."/>
            <person name="Sun Y."/>
            <person name="Lan Y."/>
            <person name="Juniper S.K."/>
            <person name="Young C.R."/>
            <person name="Angers B."/>
            <person name="Qian P.Y."/>
        </authorList>
    </citation>
    <scope>NUCLEOTIDE SEQUENCE</scope>
    <source>
        <strain evidence="3">R07B-5</strain>
    </source>
</reference>
<proteinExistence type="predicted"/>
<name>A0AAD9KVJ8_RIDPI</name>
<feature type="transmembrane region" description="Helical" evidence="2">
    <location>
        <begin position="133"/>
        <end position="156"/>
    </location>
</feature>
<feature type="region of interest" description="Disordered" evidence="1">
    <location>
        <begin position="1"/>
        <end position="95"/>
    </location>
</feature>
<dbReference type="EMBL" id="JAODUO010000557">
    <property type="protein sequence ID" value="KAK2178169.1"/>
    <property type="molecule type" value="Genomic_DNA"/>
</dbReference>
<keyword evidence="2" id="KW-0472">Membrane</keyword>
<keyword evidence="4" id="KW-1185">Reference proteome</keyword>
<dbReference type="AlphaFoldDB" id="A0AAD9KVJ8"/>
<evidence type="ECO:0000313" key="4">
    <source>
        <dbReference type="Proteomes" id="UP001209878"/>
    </source>
</evidence>
<evidence type="ECO:0000256" key="2">
    <source>
        <dbReference type="SAM" id="Phobius"/>
    </source>
</evidence>
<keyword evidence="2" id="KW-0812">Transmembrane</keyword>